<gene>
    <name evidence="3" type="ORF">C5F46_00720</name>
</gene>
<dbReference type="OrthoDB" id="9809132at2"/>
<keyword evidence="4" id="KW-1185">Reference proteome</keyword>
<sequence>MPMRAAFLLPLALAACAALANPLDPLPEGGGWRVTAIAGAPVPTGAEVTIERPDSRGISGRAGCNRYGGQISATGARLKIGPLMATEMFCVDLMTVEQAFFAALDQVDSARSTATGVELLAGDRVVITATKQVRFP</sequence>
<feature type="chain" id="PRO_5015661996" description="DUF306 domain-containing protein" evidence="1">
    <location>
        <begin position="21"/>
        <end position="136"/>
    </location>
</feature>
<dbReference type="AlphaFoldDB" id="A0A2T4JNH4"/>
<dbReference type="Gene3D" id="2.40.128.270">
    <property type="match status" value="1"/>
</dbReference>
<reference evidence="3 4" key="1">
    <citation type="submission" date="2018-03" db="EMBL/GenBank/DDBJ databases">
        <title>Rhodobacter veldkampii.</title>
        <authorList>
            <person name="Meyer T.E."/>
            <person name="Miller S."/>
            <person name="Lodha T."/>
            <person name="Gandham S."/>
            <person name="Chintalapati S."/>
            <person name="Chintalapati V.R."/>
        </authorList>
    </citation>
    <scope>NUCLEOTIDE SEQUENCE [LARGE SCALE GENOMIC DNA]</scope>
    <source>
        <strain evidence="3 4">DSM 11550</strain>
    </source>
</reference>
<dbReference type="PROSITE" id="PS51257">
    <property type="entry name" value="PROKAR_LIPOPROTEIN"/>
    <property type="match status" value="1"/>
</dbReference>
<feature type="domain" description="DUF306" evidence="2">
    <location>
        <begin position="29"/>
        <end position="120"/>
    </location>
</feature>
<dbReference type="InterPro" id="IPR038670">
    <property type="entry name" value="HslJ-like_sf"/>
</dbReference>
<name>A0A2T4JNH4_9RHOB</name>
<evidence type="ECO:0000256" key="1">
    <source>
        <dbReference type="SAM" id="SignalP"/>
    </source>
</evidence>
<organism evidence="3 4">
    <name type="scientific">Phaeovulum veldkampii DSM 11550</name>
    <dbReference type="NCBI Taxonomy" id="1185920"/>
    <lineage>
        <taxon>Bacteria</taxon>
        <taxon>Pseudomonadati</taxon>
        <taxon>Pseudomonadota</taxon>
        <taxon>Alphaproteobacteria</taxon>
        <taxon>Rhodobacterales</taxon>
        <taxon>Paracoccaceae</taxon>
        <taxon>Phaeovulum</taxon>
    </lineage>
</organism>
<dbReference type="InterPro" id="IPR005184">
    <property type="entry name" value="DUF306_Meta_HslJ"/>
</dbReference>
<dbReference type="EMBL" id="PZKF01000001">
    <property type="protein sequence ID" value="PTE19307.1"/>
    <property type="molecule type" value="Genomic_DNA"/>
</dbReference>
<dbReference type="Proteomes" id="UP000241899">
    <property type="component" value="Unassembled WGS sequence"/>
</dbReference>
<dbReference type="PANTHER" id="PTHR35535:SF1">
    <property type="entry name" value="HEAT SHOCK PROTEIN HSLJ"/>
    <property type="match status" value="1"/>
</dbReference>
<proteinExistence type="predicted"/>
<evidence type="ECO:0000259" key="2">
    <source>
        <dbReference type="Pfam" id="PF03724"/>
    </source>
</evidence>
<comment type="caution">
    <text evidence="3">The sequence shown here is derived from an EMBL/GenBank/DDBJ whole genome shotgun (WGS) entry which is preliminary data.</text>
</comment>
<dbReference type="InterPro" id="IPR053147">
    <property type="entry name" value="Hsp_HslJ-like"/>
</dbReference>
<feature type="signal peptide" evidence="1">
    <location>
        <begin position="1"/>
        <end position="20"/>
    </location>
</feature>
<evidence type="ECO:0000313" key="4">
    <source>
        <dbReference type="Proteomes" id="UP000241899"/>
    </source>
</evidence>
<dbReference type="Pfam" id="PF03724">
    <property type="entry name" value="META"/>
    <property type="match status" value="1"/>
</dbReference>
<dbReference type="PANTHER" id="PTHR35535">
    <property type="entry name" value="HEAT SHOCK PROTEIN HSLJ"/>
    <property type="match status" value="1"/>
</dbReference>
<accession>A0A2T4JNH4</accession>
<evidence type="ECO:0000313" key="3">
    <source>
        <dbReference type="EMBL" id="PTE19307.1"/>
    </source>
</evidence>
<protein>
    <recommendedName>
        <fullName evidence="2">DUF306 domain-containing protein</fullName>
    </recommendedName>
</protein>
<keyword evidence="1" id="KW-0732">Signal</keyword>